<keyword evidence="2" id="KW-1185">Reference proteome</keyword>
<dbReference type="Proteomes" id="UP000192652">
    <property type="component" value="Unassembled WGS sequence"/>
</dbReference>
<name>A0ABX3PAB6_9HYPH</name>
<proteinExistence type="predicted"/>
<organism evidence="1 2">
    <name type="scientific">Xaviernesmea rhizosphaerae</name>
    <dbReference type="NCBI Taxonomy" id="1672749"/>
    <lineage>
        <taxon>Bacteria</taxon>
        <taxon>Pseudomonadati</taxon>
        <taxon>Pseudomonadota</taxon>
        <taxon>Alphaproteobacteria</taxon>
        <taxon>Hyphomicrobiales</taxon>
        <taxon>Rhizobiaceae</taxon>
        <taxon>Rhizobium/Agrobacterium group</taxon>
        <taxon>Xaviernesmea</taxon>
    </lineage>
</organism>
<evidence type="ECO:0000313" key="1">
    <source>
        <dbReference type="EMBL" id="OQP85430.1"/>
    </source>
</evidence>
<comment type="caution">
    <text evidence="1">The sequence shown here is derived from an EMBL/GenBank/DDBJ whole genome shotgun (WGS) entry which is preliminary data.</text>
</comment>
<dbReference type="RefSeq" id="WP_075637249.1">
    <property type="nucleotide sequence ID" value="NZ_MKIO01000047.1"/>
</dbReference>
<reference evidence="1 2" key="1">
    <citation type="journal article" date="2017" name="Antonie Van Leeuwenhoek">
        <title>Rhizobium rhizosphaerae sp. nov., a novel species isolated from rice rhizosphere.</title>
        <authorList>
            <person name="Zhao J.J."/>
            <person name="Zhang J."/>
            <person name="Zhang R.J."/>
            <person name="Zhang C.W."/>
            <person name="Yin H.Q."/>
            <person name="Zhang X.X."/>
        </authorList>
    </citation>
    <scope>NUCLEOTIDE SEQUENCE [LARGE SCALE GENOMIC DNA]</scope>
    <source>
        <strain evidence="1 2">RD15</strain>
    </source>
</reference>
<protein>
    <submittedName>
        <fullName evidence="1">Uncharacterized protein</fullName>
    </submittedName>
</protein>
<accession>A0ABX3PAB6</accession>
<evidence type="ECO:0000313" key="2">
    <source>
        <dbReference type="Proteomes" id="UP000192652"/>
    </source>
</evidence>
<gene>
    <name evidence="1" type="ORF">BTR14_16190</name>
</gene>
<dbReference type="EMBL" id="MSPX01000014">
    <property type="protein sequence ID" value="OQP85430.1"/>
    <property type="molecule type" value="Genomic_DNA"/>
</dbReference>
<sequence>MSEHLDIAKLEDVKMRSVRSVEEFCRRYRLSQEENVRLTRLFGNFASEQELLMNARRPPVFR</sequence>